<organism evidence="3 4">
    <name type="scientific">Micromonospora yangpuensis</name>
    <dbReference type="NCBI Taxonomy" id="683228"/>
    <lineage>
        <taxon>Bacteria</taxon>
        <taxon>Bacillati</taxon>
        <taxon>Actinomycetota</taxon>
        <taxon>Actinomycetes</taxon>
        <taxon>Micromonosporales</taxon>
        <taxon>Micromonosporaceae</taxon>
        <taxon>Micromonospora</taxon>
    </lineage>
</organism>
<keyword evidence="4" id="KW-1185">Reference proteome</keyword>
<dbReference type="PIRSF" id="PIRSF010219">
    <property type="entry name" value="UCP010219"/>
    <property type="match status" value="1"/>
</dbReference>
<accession>A0A1C6UDB3</accession>
<reference evidence="3 4" key="1">
    <citation type="submission" date="2016-06" db="EMBL/GenBank/DDBJ databases">
        <authorList>
            <person name="Kjaerup R.B."/>
            <person name="Dalgaard T.S."/>
            <person name="Juul-Madsen H.R."/>
        </authorList>
    </citation>
    <scope>NUCLEOTIDE SEQUENCE [LARGE SCALE GENOMIC DNA]</scope>
    <source>
        <strain evidence="3 4">DSM 45577</strain>
    </source>
</reference>
<evidence type="ECO:0000256" key="1">
    <source>
        <dbReference type="SAM" id="MobiDB-lite"/>
    </source>
</evidence>
<keyword evidence="2" id="KW-1133">Transmembrane helix</keyword>
<feature type="transmembrane region" description="Helical" evidence="2">
    <location>
        <begin position="131"/>
        <end position="152"/>
    </location>
</feature>
<dbReference type="AlphaFoldDB" id="A0A1C6UDB3"/>
<feature type="transmembrane region" description="Helical" evidence="2">
    <location>
        <begin position="215"/>
        <end position="235"/>
    </location>
</feature>
<proteinExistence type="predicted"/>
<feature type="transmembrane region" description="Helical" evidence="2">
    <location>
        <begin position="107"/>
        <end position="125"/>
    </location>
</feature>
<feature type="region of interest" description="Disordered" evidence="1">
    <location>
        <begin position="1"/>
        <end position="42"/>
    </location>
</feature>
<evidence type="ECO:0000313" key="4">
    <source>
        <dbReference type="Proteomes" id="UP000198937"/>
    </source>
</evidence>
<gene>
    <name evidence="3" type="ORF">GA0070617_1972</name>
</gene>
<dbReference type="EMBL" id="FMIA01000002">
    <property type="protein sequence ID" value="SCL52075.1"/>
    <property type="molecule type" value="Genomic_DNA"/>
</dbReference>
<dbReference type="InterPro" id="IPR016566">
    <property type="entry name" value="UCP010219"/>
</dbReference>
<feature type="transmembrane region" description="Helical" evidence="2">
    <location>
        <begin position="178"/>
        <end position="195"/>
    </location>
</feature>
<dbReference type="Pfam" id="PF11361">
    <property type="entry name" value="DUF3159"/>
    <property type="match status" value="1"/>
</dbReference>
<evidence type="ECO:0000313" key="3">
    <source>
        <dbReference type="EMBL" id="SCL52075.1"/>
    </source>
</evidence>
<dbReference type="STRING" id="683228.GA0070617_1972"/>
<dbReference type="Proteomes" id="UP000198937">
    <property type="component" value="Unassembled WGS sequence"/>
</dbReference>
<keyword evidence="2" id="KW-0472">Membrane</keyword>
<name>A0A1C6UDB3_9ACTN</name>
<evidence type="ECO:0008006" key="5">
    <source>
        <dbReference type="Google" id="ProtNLM"/>
    </source>
</evidence>
<keyword evidence="2" id="KW-0812">Transmembrane</keyword>
<evidence type="ECO:0000256" key="2">
    <source>
        <dbReference type="SAM" id="Phobius"/>
    </source>
</evidence>
<sequence>MTAGRGELDDVPTAGPQRTAQGWADPPPANRPQEADDPLADEPLPSLAEQMADQLGGWRGLAESSVPVVVFVLANIVGELRPAVIASVSVALLIAGLRLAQRRPVRHALNGLFGIAIGAAIAWRTGDERDFYLPGILYGIGYGIALLISAAIRQPLVGWIWSVLVAGGRSEWRQDPKLVRTFTGLTVLWGVVWLAKVGVQAGLYLAHQDTALGVARLVLGYPPYVLLLLFTVWTVRRVTQEPEAVPST</sequence>
<protein>
    <recommendedName>
        <fullName evidence="5">Intracellular septation protein A</fullName>
    </recommendedName>
</protein>